<dbReference type="EMBL" id="GBRH01221282">
    <property type="protein sequence ID" value="JAD76613.1"/>
    <property type="molecule type" value="Transcribed_RNA"/>
</dbReference>
<dbReference type="AlphaFoldDB" id="A0A0A9CQD4"/>
<dbReference type="InterPro" id="IPR001810">
    <property type="entry name" value="F-box_dom"/>
</dbReference>
<dbReference type="PROSITE" id="PS50181">
    <property type="entry name" value="FBOX"/>
    <property type="match status" value="1"/>
</dbReference>
<dbReference type="Pfam" id="PF00646">
    <property type="entry name" value="F-box"/>
    <property type="match status" value="1"/>
</dbReference>
<dbReference type="PANTHER" id="PTHR31111:SF133">
    <property type="entry name" value="OS07G0196600 PROTEIN"/>
    <property type="match status" value="1"/>
</dbReference>
<organism evidence="2">
    <name type="scientific">Arundo donax</name>
    <name type="common">Giant reed</name>
    <name type="synonym">Donax arundinaceus</name>
    <dbReference type="NCBI Taxonomy" id="35708"/>
    <lineage>
        <taxon>Eukaryota</taxon>
        <taxon>Viridiplantae</taxon>
        <taxon>Streptophyta</taxon>
        <taxon>Embryophyta</taxon>
        <taxon>Tracheophyta</taxon>
        <taxon>Spermatophyta</taxon>
        <taxon>Magnoliopsida</taxon>
        <taxon>Liliopsida</taxon>
        <taxon>Poales</taxon>
        <taxon>Poaceae</taxon>
        <taxon>PACMAD clade</taxon>
        <taxon>Arundinoideae</taxon>
        <taxon>Arundineae</taxon>
        <taxon>Arundo</taxon>
    </lineage>
</organism>
<dbReference type="SMART" id="SM00256">
    <property type="entry name" value="FBOX"/>
    <property type="match status" value="1"/>
</dbReference>
<reference evidence="2" key="1">
    <citation type="submission" date="2014-09" db="EMBL/GenBank/DDBJ databases">
        <authorList>
            <person name="Magalhaes I.L.F."/>
            <person name="Oliveira U."/>
            <person name="Santos F.R."/>
            <person name="Vidigal T.H.D.A."/>
            <person name="Brescovit A.D."/>
            <person name="Santos A.J."/>
        </authorList>
    </citation>
    <scope>NUCLEOTIDE SEQUENCE</scope>
    <source>
        <tissue evidence="2">Shoot tissue taken approximately 20 cm above the soil surface</tissue>
    </source>
</reference>
<reference evidence="2" key="2">
    <citation type="journal article" date="2015" name="Data Brief">
        <title>Shoot transcriptome of the giant reed, Arundo donax.</title>
        <authorList>
            <person name="Barrero R.A."/>
            <person name="Guerrero F.D."/>
            <person name="Moolhuijzen P."/>
            <person name="Goolsby J.A."/>
            <person name="Tidwell J."/>
            <person name="Bellgard S.E."/>
            <person name="Bellgard M.I."/>
        </authorList>
    </citation>
    <scope>NUCLEOTIDE SEQUENCE</scope>
    <source>
        <tissue evidence="2">Shoot tissue taken approximately 20 cm above the soil surface</tissue>
    </source>
</reference>
<name>A0A0A9CQD4_ARUDO</name>
<feature type="domain" description="F-box" evidence="1">
    <location>
        <begin position="11"/>
        <end position="57"/>
    </location>
</feature>
<dbReference type="Gene3D" id="1.20.1280.50">
    <property type="match status" value="1"/>
</dbReference>
<proteinExistence type="predicted"/>
<dbReference type="CDD" id="cd22157">
    <property type="entry name" value="F-box_AtFBW1-like"/>
    <property type="match status" value="1"/>
</dbReference>
<protein>
    <recommendedName>
        <fullName evidence="1">F-box domain-containing protein</fullName>
    </recommendedName>
</protein>
<evidence type="ECO:0000313" key="2">
    <source>
        <dbReference type="EMBL" id="JAD76613.1"/>
    </source>
</evidence>
<dbReference type="SUPFAM" id="SSF81383">
    <property type="entry name" value="F-box domain"/>
    <property type="match status" value="1"/>
</dbReference>
<evidence type="ECO:0000259" key="1">
    <source>
        <dbReference type="PROSITE" id="PS50181"/>
    </source>
</evidence>
<accession>A0A0A9CQD4</accession>
<dbReference type="InterPro" id="IPR036047">
    <property type="entry name" value="F-box-like_dom_sf"/>
</dbReference>
<sequence length="244" mass="27364">MSLPSAFSWPVTVGGDLPMDALCEILLRLPAKELCRLHTVCRPWRSLLSDPQFIAAHAARHPGTLIVAGYDTSDRDEGILCDIIDLSGRVVKQIHSTGQDEWVIFVQLDLICVAKGSSMSCRLPNPATGDVFALLEGLAEEHRAPEQDIYDYWAAIVFGQVDSTVEYKVFRVLDKTSFDGYPEQLCEVFTLGGSSDVRWRGKEACPDPVSMHHLRRVVVNGIVYFFRNEVFFNPRCCTRSHSFI</sequence>
<dbReference type="PANTHER" id="PTHR31111">
    <property type="entry name" value="BNAA05G37150D PROTEIN-RELATED"/>
    <property type="match status" value="1"/>
</dbReference>